<dbReference type="InterPro" id="IPR012480">
    <property type="entry name" value="Hepar_II_III_C"/>
</dbReference>
<evidence type="ECO:0000313" key="7">
    <source>
        <dbReference type="EMBL" id="OGF98265.1"/>
    </source>
</evidence>
<organism evidence="7 8">
    <name type="scientific">Candidatus Glassbacteria bacterium GWA2_58_10</name>
    <dbReference type="NCBI Taxonomy" id="1817865"/>
    <lineage>
        <taxon>Bacteria</taxon>
        <taxon>Candidatus Glassiibacteriota</taxon>
    </lineage>
</organism>
<dbReference type="Proteomes" id="UP000176992">
    <property type="component" value="Unassembled WGS sequence"/>
</dbReference>
<proteinExistence type="predicted"/>
<name>A0A1F5YDK5_9BACT</name>
<feature type="domain" description="Heparinase II/III-like C-terminal" evidence="5">
    <location>
        <begin position="513"/>
        <end position="769"/>
    </location>
</feature>
<dbReference type="InterPro" id="IPR008929">
    <property type="entry name" value="Chondroitin_lyas"/>
</dbReference>
<evidence type="ECO:0000259" key="6">
    <source>
        <dbReference type="Pfam" id="PF16332"/>
    </source>
</evidence>
<dbReference type="SUPFAM" id="SSF48230">
    <property type="entry name" value="Chondroitin AC/alginate lyase"/>
    <property type="match status" value="1"/>
</dbReference>
<dbReference type="AlphaFoldDB" id="A0A1F5YDK5"/>
<evidence type="ECO:0000256" key="1">
    <source>
        <dbReference type="ARBA" id="ARBA00004418"/>
    </source>
</evidence>
<dbReference type="PROSITE" id="PS51257">
    <property type="entry name" value="PROKAR_LIPOPROTEIN"/>
    <property type="match status" value="1"/>
</dbReference>
<accession>A0A1F5YDK5</accession>
<evidence type="ECO:0000256" key="4">
    <source>
        <dbReference type="ARBA" id="ARBA00023239"/>
    </source>
</evidence>
<dbReference type="PANTHER" id="PTHR39210">
    <property type="entry name" value="HEPARIN-SULFATE LYASE"/>
    <property type="match status" value="1"/>
</dbReference>
<dbReference type="InterPro" id="IPR013783">
    <property type="entry name" value="Ig-like_fold"/>
</dbReference>
<evidence type="ECO:0000259" key="5">
    <source>
        <dbReference type="Pfam" id="PF07940"/>
    </source>
</evidence>
<sequence length="843" mass="94424">MTRILSLISLLFVFLFSWLSCAREHTLLELAVDEPAPGGRQLLYYPVDGQTAGVNPPGFTWPAAKGASGYCFVLLTRSEQARTVVQLDSLRSTVAVLQAPLEPGAYNWYVVYRDSTGKFFARTGLRSFKVEEGTPELVLPDVSVMTAELKNVRPRIFLSPGNLARIKDAAGKGELPFWELTCRLADLALEEPLYPEPAPYKNGEFEVGEWRRIYTPGKVGSAHAVRLALLYRVTGDKKYLEGAKKWLLHLATWDPDGITSYNLPLPDGSTGNDEAGMPMLERMSIAYDWIADELDPAEKQAVLDCLKRRGNQILDLYNRLDFISNPWSNHQVRVLAFLGFAGLSLAGDLPDAEKWLDYVLRCYLTSYPTWGSDPGGWAQGLSYWAAYCGWHANFLDALRQATGFNLYDKPFFRNNGYFAVLFHPPYAKRGGFGDGGESAPNMPEKLLVQKYAAANHDPVLLWQSENIKPSEAISARLQVLPGQKDWKEWFMEDVAFDISSVPADLTPSSPAGLPGSKWLPDIGWVAMHSALGDADKDVWALFKSSRYGSFSHSHADQNSFQLNAYGEPLLIDSGYYPWFSSPHHNLWSRQTWAHNAILVNGWGEASQSMEAAGRIERFSADGRLTLTTGEASAAYNVPMDQETIDQWKEFIKQPLPEQGPAVKLARRSLAFSSSVERPWLAVHDYFVTEDPATFDYALHALSKMEPDEKNLSLLVKQGQARLAVYLMSDCGLTFSQTDKFPKDPEERYLGAPNQWHFRATTAEPRDRARFLVLCVPYRDGETPPPVKTLDLGEVRGFELEGEKILAWWGENETGGLEGYGEGRPGRMFIDLKDKGEIKKYLCE</sequence>
<comment type="subcellular location">
    <subcellularLocation>
        <location evidence="1">Periplasm</location>
    </subcellularLocation>
</comment>
<evidence type="ECO:0000313" key="8">
    <source>
        <dbReference type="Proteomes" id="UP000176992"/>
    </source>
</evidence>
<gene>
    <name evidence="7" type="ORF">A2Z86_00015</name>
</gene>
<dbReference type="Gene3D" id="2.60.40.10">
    <property type="entry name" value="Immunoglobulins"/>
    <property type="match status" value="1"/>
</dbReference>
<keyword evidence="2" id="KW-0732">Signal</keyword>
<dbReference type="GO" id="GO:0042597">
    <property type="term" value="C:periplasmic space"/>
    <property type="evidence" value="ECO:0007669"/>
    <property type="project" value="UniProtKB-SubCell"/>
</dbReference>
<keyword evidence="3" id="KW-0574">Periplasm</keyword>
<dbReference type="Pfam" id="PF16332">
    <property type="entry name" value="DUF4962"/>
    <property type="match status" value="1"/>
</dbReference>
<feature type="domain" description="Heparinase II N-terminal" evidence="6">
    <location>
        <begin position="45"/>
        <end position="468"/>
    </location>
</feature>
<dbReference type="Pfam" id="PF07940">
    <property type="entry name" value="Hepar_II_III_C"/>
    <property type="match status" value="1"/>
</dbReference>
<dbReference type="Gene3D" id="2.70.98.70">
    <property type="match status" value="1"/>
</dbReference>
<dbReference type="PANTHER" id="PTHR39210:SF1">
    <property type="entry name" value="HEPARIN-SULFATE LYASE"/>
    <property type="match status" value="1"/>
</dbReference>
<dbReference type="InterPro" id="IPR032518">
    <property type="entry name" value="HepII_N"/>
</dbReference>
<protein>
    <submittedName>
        <fullName evidence="7">Uncharacterized protein</fullName>
    </submittedName>
</protein>
<evidence type="ECO:0000256" key="3">
    <source>
        <dbReference type="ARBA" id="ARBA00022764"/>
    </source>
</evidence>
<evidence type="ECO:0000256" key="2">
    <source>
        <dbReference type="ARBA" id="ARBA00022729"/>
    </source>
</evidence>
<dbReference type="Gene3D" id="1.50.10.100">
    <property type="entry name" value="Chondroitin AC/alginate lyase"/>
    <property type="match status" value="1"/>
</dbReference>
<dbReference type="EMBL" id="MFIV01000140">
    <property type="protein sequence ID" value="OGF98265.1"/>
    <property type="molecule type" value="Genomic_DNA"/>
</dbReference>
<reference evidence="7 8" key="1">
    <citation type="journal article" date="2016" name="Nat. Commun.">
        <title>Thousands of microbial genomes shed light on interconnected biogeochemical processes in an aquifer system.</title>
        <authorList>
            <person name="Anantharaman K."/>
            <person name="Brown C.T."/>
            <person name="Hug L.A."/>
            <person name="Sharon I."/>
            <person name="Castelle C.J."/>
            <person name="Probst A.J."/>
            <person name="Thomas B.C."/>
            <person name="Singh A."/>
            <person name="Wilkins M.J."/>
            <person name="Karaoz U."/>
            <person name="Brodie E.L."/>
            <person name="Williams K.H."/>
            <person name="Hubbard S.S."/>
            <person name="Banfield J.F."/>
        </authorList>
    </citation>
    <scope>NUCLEOTIDE SEQUENCE [LARGE SCALE GENOMIC DNA]</scope>
</reference>
<dbReference type="GO" id="GO:0016829">
    <property type="term" value="F:lyase activity"/>
    <property type="evidence" value="ECO:0007669"/>
    <property type="project" value="UniProtKB-KW"/>
</dbReference>
<comment type="caution">
    <text evidence="7">The sequence shown here is derived from an EMBL/GenBank/DDBJ whole genome shotgun (WGS) entry which is preliminary data.</text>
</comment>
<keyword evidence="4" id="KW-0456">Lyase</keyword>